<dbReference type="NCBIfam" id="TIGR01766">
    <property type="entry name" value="IS200/IS605 family accessory protein TnpB-like domain"/>
    <property type="match status" value="1"/>
</dbReference>
<dbReference type="InterPro" id="IPR010095">
    <property type="entry name" value="Cas12f1-like_TNB"/>
</dbReference>
<keyword evidence="10" id="KW-1185">Reference proteome</keyword>
<keyword evidence="5" id="KW-0233">DNA recombination</keyword>
<evidence type="ECO:0000256" key="6">
    <source>
        <dbReference type="SAM" id="MobiDB-lite"/>
    </source>
</evidence>
<evidence type="ECO:0000256" key="2">
    <source>
        <dbReference type="ARBA" id="ARBA00011044"/>
    </source>
</evidence>
<evidence type="ECO:0000313" key="9">
    <source>
        <dbReference type="EMBL" id="MCD2519698.1"/>
    </source>
</evidence>
<dbReference type="NCBIfam" id="NF040570">
    <property type="entry name" value="guided_TnpB"/>
    <property type="match status" value="1"/>
</dbReference>
<evidence type="ECO:0000256" key="4">
    <source>
        <dbReference type="ARBA" id="ARBA00023125"/>
    </source>
</evidence>
<sequence>MFFAHRAAYPSYRCKGRDDRFTLSNDQFKVDGKHIHVPKLGRVRMRESLRFPGHIVSACISRTADHWYVSITVDTLEERFPLPSENQGAVGIDLGVNNLATLSTGEVFKGPKALRQALTRQRRLSRSLSRKQKGSRNRMKARRKLARQCARTANIRSNGLHEITTNIARRFRTIGIEDLHVKGMLKNRCLSRAISDMSFGEFRRQLTYKAAWRGGQVVVADRWYPSSKTCSGCGFKLDTLGLGQRQWSCEACGATHDRDINAAINLRNMAVSSTVSACGGEGAGLARERRVKPAPVKQELNGKA</sequence>
<dbReference type="InterPro" id="IPR001959">
    <property type="entry name" value="Transposase"/>
</dbReference>
<dbReference type="Proteomes" id="UP001179361">
    <property type="component" value="Unassembled WGS sequence"/>
</dbReference>
<comment type="caution">
    <text evidence="9">The sequence shown here is derived from an EMBL/GenBank/DDBJ whole genome shotgun (WGS) entry which is preliminary data.</text>
</comment>
<comment type="similarity">
    <text evidence="2">In the N-terminal section; belongs to the transposase 2 family.</text>
</comment>
<keyword evidence="4" id="KW-0238">DNA-binding</keyword>
<organism evidence="9 10">
    <name type="scientific">Massilia phyllostachyos</name>
    <dbReference type="NCBI Taxonomy" id="2898585"/>
    <lineage>
        <taxon>Bacteria</taxon>
        <taxon>Pseudomonadati</taxon>
        <taxon>Pseudomonadota</taxon>
        <taxon>Betaproteobacteria</taxon>
        <taxon>Burkholderiales</taxon>
        <taxon>Oxalobacteraceae</taxon>
        <taxon>Telluria group</taxon>
        <taxon>Massilia</taxon>
    </lineage>
</organism>
<dbReference type="Pfam" id="PF07282">
    <property type="entry name" value="Cas12f1-like_TNB"/>
    <property type="match status" value="1"/>
</dbReference>
<dbReference type="RefSeq" id="WP_231060966.1">
    <property type="nucleotide sequence ID" value="NZ_JAJNOC010000024.1"/>
</dbReference>
<evidence type="ECO:0000313" key="10">
    <source>
        <dbReference type="Proteomes" id="UP001179361"/>
    </source>
</evidence>
<feature type="domain" description="Probable transposase IS891/IS1136/IS1341" evidence="7">
    <location>
        <begin position="81"/>
        <end position="187"/>
    </location>
</feature>
<feature type="domain" description="Cas12f1-like TNB" evidence="8">
    <location>
        <begin position="199"/>
        <end position="266"/>
    </location>
</feature>
<dbReference type="PANTHER" id="PTHR30405">
    <property type="entry name" value="TRANSPOSASE"/>
    <property type="match status" value="1"/>
</dbReference>
<dbReference type="Pfam" id="PF01385">
    <property type="entry name" value="OrfB_IS605"/>
    <property type="match status" value="1"/>
</dbReference>
<comment type="similarity">
    <text evidence="1">In the C-terminal section; belongs to the transposase 35 family.</text>
</comment>
<evidence type="ECO:0000256" key="3">
    <source>
        <dbReference type="ARBA" id="ARBA00022578"/>
    </source>
</evidence>
<dbReference type="EMBL" id="JAJNOC010000024">
    <property type="protein sequence ID" value="MCD2519698.1"/>
    <property type="molecule type" value="Genomic_DNA"/>
</dbReference>
<feature type="non-terminal residue" evidence="9">
    <location>
        <position position="304"/>
    </location>
</feature>
<evidence type="ECO:0000259" key="7">
    <source>
        <dbReference type="Pfam" id="PF01385"/>
    </source>
</evidence>
<gene>
    <name evidence="9" type="ORF">LQ564_25675</name>
</gene>
<dbReference type="InterPro" id="IPR051399">
    <property type="entry name" value="RNA-guided_DNA_endo/Transpos"/>
</dbReference>
<dbReference type="PANTHER" id="PTHR30405:SF11">
    <property type="entry name" value="RNA-GUIDED DNA ENDONUCLEASE RV2885C-RELATED"/>
    <property type="match status" value="1"/>
</dbReference>
<accession>A0ABS8QD66</accession>
<evidence type="ECO:0000259" key="8">
    <source>
        <dbReference type="Pfam" id="PF07282"/>
    </source>
</evidence>
<keyword evidence="3" id="KW-0815">Transposition</keyword>
<evidence type="ECO:0000256" key="5">
    <source>
        <dbReference type="ARBA" id="ARBA00023172"/>
    </source>
</evidence>
<name>A0ABS8QD66_9BURK</name>
<protein>
    <submittedName>
        <fullName evidence="9">Transposase</fullName>
    </submittedName>
</protein>
<evidence type="ECO:0000256" key="1">
    <source>
        <dbReference type="ARBA" id="ARBA00008761"/>
    </source>
</evidence>
<reference evidence="9" key="1">
    <citation type="submission" date="2021-11" db="EMBL/GenBank/DDBJ databases">
        <title>The complete genome of Massilia sp sp. G4R7.</title>
        <authorList>
            <person name="Liu L."/>
            <person name="Yue J."/>
            <person name="Yuan J."/>
            <person name="Yang F."/>
            <person name="Li L."/>
        </authorList>
    </citation>
    <scope>NUCLEOTIDE SEQUENCE</scope>
    <source>
        <strain evidence="9">G4R7</strain>
    </source>
</reference>
<feature type="region of interest" description="Disordered" evidence="6">
    <location>
        <begin position="120"/>
        <end position="143"/>
    </location>
</feature>
<proteinExistence type="inferred from homology"/>